<dbReference type="GeneID" id="72389386"/>
<dbReference type="Gene3D" id="3.40.50.620">
    <property type="entry name" value="HUPs"/>
    <property type="match status" value="1"/>
</dbReference>
<accession>A0A9Q5B1H1</accession>
<comment type="similarity">
    <text evidence="1">Belongs to the universal stress protein A family.</text>
</comment>
<evidence type="ECO:0000256" key="1">
    <source>
        <dbReference type="ARBA" id="ARBA00008791"/>
    </source>
</evidence>
<dbReference type="Pfam" id="PF00582">
    <property type="entry name" value="Usp"/>
    <property type="match status" value="1"/>
</dbReference>
<feature type="domain" description="UspA" evidence="4">
    <location>
        <begin position="1"/>
        <end position="156"/>
    </location>
</feature>
<dbReference type="EMBL" id="CP065202">
    <property type="protein sequence ID" value="QPL30386.1"/>
    <property type="molecule type" value="Genomic_DNA"/>
</dbReference>
<dbReference type="EMBL" id="JAAQYX010000011">
    <property type="protein sequence ID" value="NNB49593.1"/>
    <property type="molecule type" value="Genomic_DNA"/>
</dbReference>
<gene>
    <name evidence="5" type="ORF">HBN89_09950</name>
    <name evidence="6" type="ORF">I5R27_16290</name>
</gene>
<organism evidence="5 7">
    <name type="scientific">Pseudomonas fragi</name>
    <dbReference type="NCBI Taxonomy" id="296"/>
    <lineage>
        <taxon>Bacteria</taxon>
        <taxon>Pseudomonadati</taxon>
        <taxon>Pseudomonadota</taxon>
        <taxon>Gammaproteobacteria</taxon>
        <taxon>Pseudomonadales</taxon>
        <taxon>Pseudomonadaceae</taxon>
        <taxon>Pseudomonas</taxon>
    </lineage>
</organism>
<protein>
    <submittedName>
        <fullName evidence="5">Universal stress protein</fullName>
    </submittedName>
</protein>
<dbReference type="AlphaFoldDB" id="A0A9Q5B1H1"/>
<evidence type="ECO:0000313" key="6">
    <source>
        <dbReference type="EMBL" id="QPL30386.1"/>
    </source>
</evidence>
<name>A0A9Q5B1H1_PSEFR</name>
<evidence type="ECO:0000313" key="8">
    <source>
        <dbReference type="Proteomes" id="UP000594467"/>
    </source>
</evidence>
<reference evidence="6 8" key="3">
    <citation type="submission" date="2020-11" db="EMBL/GenBank/DDBJ databases">
        <title>The Complete Genome of Pseudomonas fragi A13BB.</title>
        <authorList>
            <person name="Awolope O.K."/>
            <person name="O'Driscoll N.H."/>
            <person name="Di Salvo A."/>
            <person name="Lamb A.J."/>
        </authorList>
    </citation>
    <scope>NUCLEOTIDE SEQUENCE [LARGE SCALE GENOMIC DNA]</scope>
    <source>
        <strain evidence="6 8">A13BB</strain>
    </source>
</reference>
<keyword evidence="2" id="KW-0547">Nucleotide-binding</keyword>
<dbReference type="PRINTS" id="PR01438">
    <property type="entry name" value="UNVRSLSTRESS"/>
</dbReference>
<dbReference type="InterPro" id="IPR006016">
    <property type="entry name" value="UspA"/>
</dbReference>
<dbReference type="InterPro" id="IPR006015">
    <property type="entry name" value="Universal_stress_UspA"/>
</dbReference>
<sequence length="168" mass="18547">MIRSILYATDLGIYAPVVMQHALGMARSFSADLFVVHVVEPMGLFAESVLQSYLDEQALSELHQQGMSTMLSNIELRVFESLREELAGWEQELALIRSVKVIQGEPSQVILEQSQKLSVDLLILGSHAQPAGGESHLGRTAARVIELAQIPVYLVPLLQRRRSADVQG</sequence>
<dbReference type="Proteomes" id="UP000564604">
    <property type="component" value="Unassembled WGS sequence"/>
</dbReference>
<evidence type="ECO:0000259" key="4">
    <source>
        <dbReference type="Pfam" id="PF00582"/>
    </source>
</evidence>
<dbReference type="Proteomes" id="UP000594467">
    <property type="component" value="Chromosome"/>
</dbReference>
<dbReference type="PANTHER" id="PTHR46268:SF27">
    <property type="entry name" value="UNIVERSAL STRESS PROTEIN RV2623"/>
    <property type="match status" value="1"/>
</dbReference>
<evidence type="ECO:0000313" key="5">
    <source>
        <dbReference type="EMBL" id="NNB49593.1"/>
    </source>
</evidence>
<evidence type="ECO:0000256" key="3">
    <source>
        <dbReference type="ARBA" id="ARBA00022840"/>
    </source>
</evidence>
<proteinExistence type="inferred from homology"/>
<reference evidence="5" key="2">
    <citation type="submission" date="2020-03" db="EMBL/GenBank/DDBJ databases">
        <authorList>
            <person name="Maier C."/>
            <person name="Huptas C."/>
            <person name="von Neubeck M."/>
            <person name="Scherer S."/>
            <person name="Wenning M."/>
            <person name="Lucking G."/>
        </authorList>
    </citation>
    <scope>NUCLEOTIDE SEQUENCE</scope>
    <source>
        <strain evidence="5">WS 5094</strain>
    </source>
</reference>
<keyword evidence="3" id="KW-0067">ATP-binding</keyword>
<reference evidence="5 7" key="1">
    <citation type="journal article" date="2020" name="Front. Microbiol.">
        <title>Genetic Organization of the aprX-lipA2 Operon Affects the Proteolytic Potential of Pseudomonas Species in Milk.</title>
        <authorList>
            <person name="Maier C."/>
            <person name="Huptas C."/>
            <person name="von Neubeck M."/>
            <person name="Scherer S."/>
            <person name="Wenning M."/>
            <person name="Lucking G."/>
        </authorList>
    </citation>
    <scope>NUCLEOTIDE SEQUENCE [LARGE SCALE GENOMIC DNA]</scope>
    <source>
        <strain evidence="5 7">WS 5094</strain>
    </source>
</reference>
<dbReference type="CDD" id="cd00293">
    <property type="entry name" value="USP-like"/>
    <property type="match status" value="1"/>
</dbReference>
<dbReference type="InterPro" id="IPR014729">
    <property type="entry name" value="Rossmann-like_a/b/a_fold"/>
</dbReference>
<dbReference type="SUPFAM" id="SSF52402">
    <property type="entry name" value="Adenine nucleotide alpha hydrolases-like"/>
    <property type="match status" value="1"/>
</dbReference>
<dbReference type="RefSeq" id="WP_016780130.1">
    <property type="nucleotide sequence ID" value="NZ_CAUQAK010000031.1"/>
</dbReference>
<evidence type="ECO:0000256" key="2">
    <source>
        <dbReference type="ARBA" id="ARBA00022741"/>
    </source>
</evidence>
<evidence type="ECO:0000313" key="7">
    <source>
        <dbReference type="Proteomes" id="UP000564604"/>
    </source>
</evidence>
<dbReference type="GO" id="GO:0005524">
    <property type="term" value="F:ATP binding"/>
    <property type="evidence" value="ECO:0007669"/>
    <property type="project" value="UniProtKB-KW"/>
</dbReference>
<dbReference type="OrthoDB" id="5703340at2"/>
<dbReference type="PANTHER" id="PTHR46268">
    <property type="entry name" value="STRESS RESPONSE PROTEIN NHAX"/>
    <property type="match status" value="1"/>
</dbReference>